<sequence>MTPRMEEELVQFLKVNSDVFAWTVRDLEGIDPGVMTHKLNVNPTFRPVRQKKKSFGAKRNEIIKEEVEKLLSAGYIRPMQYPEWLANVVLVPKTNKKWRMCIDFTDLNRACPKDSYPLLG</sequence>
<dbReference type="PANTHER" id="PTHR24559:SF430">
    <property type="entry name" value="RNA-DIRECTED DNA POLYMERASE"/>
    <property type="match status" value="1"/>
</dbReference>
<accession>A0AAW2V9C0</accession>
<gene>
    <name evidence="1" type="ORF">Slati_2807200</name>
</gene>
<dbReference type="AlphaFoldDB" id="A0AAW2V9C0"/>
<evidence type="ECO:0000313" key="1">
    <source>
        <dbReference type="EMBL" id="KAL0426324.1"/>
    </source>
</evidence>
<reference evidence="1" key="1">
    <citation type="submission" date="2020-06" db="EMBL/GenBank/DDBJ databases">
        <authorList>
            <person name="Li T."/>
            <person name="Hu X."/>
            <person name="Zhang T."/>
            <person name="Song X."/>
            <person name="Zhang H."/>
            <person name="Dai N."/>
            <person name="Sheng W."/>
            <person name="Hou X."/>
            <person name="Wei L."/>
        </authorList>
    </citation>
    <scope>NUCLEOTIDE SEQUENCE</scope>
    <source>
        <strain evidence="1">KEN1</strain>
        <tissue evidence="1">Leaf</tissue>
    </source>
</reference>
<evidence type="ECO:0008006" key="2">
    <source>
        <dbReference type="Google" id="ProtNLM"/>
    </source>
</evidence>
<reference evidence="1" key="2">
    <citation type="journal article" date="2024" name="Plant">
        <title>Genomic evolution and insights into agronomic trait innovations of Sesamum species.</title>
        <authorList>
            <person name="Miao H."/>
            <person name="Wang L."/>
            <person name="Qu L."/>
            <person name="Liu H."/>
            <person name="Sun Y."/>
            <person name="Le M."/>
            <person name="Wang Q."/>
            <person name="Wei S."/>
            <person name="Zheng Y."/>
            <person name="Lin W."/>
            <person name="Duan Y."/>
            <person name="Cao H."/>
            <person name="Xiong S."/>
            <person name="Wang X."/>
            <person name="Wei L."/>
            <person name="Li C."/>
            <person name="Ma Q."/>
            <person name="Ju M."/>
            <person name="Zhao R."/>
            <person name="Li G."/>
            <person name="Mu C."/>
            <person name="Tian Q."/>
            <person name="Mei H."/>
            <person name="Zhang T."/>
            <person name="Gao T."/>
            <person name="Zhang H."/>
        </authorList>
    </citation>
    <scope>NUCLEOTIDE SEQUENCE</scope>
    <source>
        <strain evidence="1">KEN1</strain>
    </source>
</reference>
<dbReference type="EMBL" id="JACGWN010000010">
    <property type="protein sequence ID" value="KAL0426324.1"/>
    <property type="molecule type" value="Genomic_DNA"/>
</dbReference>
<dbReference type="InterPro" id="IPR043502">
    <property type="entry name" value="DNA/RNA_pol_sf"/>
</dbReference>
<proteinExistence type="predicted"/>
<dbReference type="PANTHER" id="PTHR24559">
    <property type="entry name" value="TRANSPOSON TY3-I GAG-POL POLYPROTEIN"/>
    <property type="match status" value="1"/>
</dbReference>
<protein>
    <recommendedName>
        <fullName evidence="2">Gag-pol polyprotein</fullName>
    </recommendedName>
</protein>
<dbReference type="Gene3D" id="3.10.10.10">
    <property type="entry name" value="HIV Type 1 Reverse Transcriptase, subunit A, domain 1"/>
    <property type="match status" value="1"/>
</dbReference>
<dbReference type="SUPFAM" id="SSF56672">
    <property type="entry name" value="DNA/RNA polymerases"/>
    <property type="match status" value="1"/>
</dbReference>
<organism evidence="1">
    <name type="scientific">Sesamum latifolium</name>
    <dbReference type="NCBI Taxonomy" id="2727402"/>
    <lineage>
        <taxon>Eukaryota</taxon>
        <taxon>Viridiplantae</taxon>
        <taxon>Streptophyta</taxon>
        <taxon>Embryophyta</taxon>
        <taxon>Tracheophyta</taxon>
        <taxon>Spermatophyta</taxon>
        <taxon>Magnoliopsida</taxon>
        <taxon>eudicotyledons</taxon>
        <taxon>Gunneridae</taxon>
        <taxon>Pentapetalae</taxon>
        <taxon>asterids</taxon>
        <taxon>lamiids</taxon>
        <taxon>Lamiales</taxon>
        <taxon>Pedaliaceae</taxon>
        <taxon>Sesamum</taxon>
    </lineage>
</organism>
<comment type="caution">
    <text evidence="1">The sequence shown here is derived from an EMBL/GenBank/DDBJ whole genome shotgun (WGS) entry which is preliminary data.</text>
</comment>
<dbReference type="InterPro" id="IPR053134">
    <property type="entry name" value="RNA-dir_DNA_polymerase"/>
</dbReference>
<name>A0AAW2V9C0_9LAMI</name>